<name>A0A8B9R269_ANAPL</name>
<reference evidence="2" key="3">
    <citation type="submission" date="2025-09" db="UniProtKB">
        <authorList>
            <consortium name="Ensembl"/>
        </authorList>
    </citation>
    <scope>IDENTIFICATION</scope>
</reference>
<dbReference type="Proteomes" id="UP000694400">
    <property type="component" value="Chromosome 9"/>
</dbReference>
<feature type="region of interest" description="Disordered" evidence="1">
    <location>
        <begin position="114"/>
        <end position="148"/>
    </location>
</feature>
<proteinExistence type="predicted"/>
<reference evidence="2" key="2">
    <citation type="submission" date="2025-08" db="UniProtKB">
        <authorList>
            <consortium name="Ensembl"/>
        </authorList>
    </citation>
    <scope>IDENTIFICATION</scope>
</reference>
<evidence type="ECO:0000313" key="2">
    <source>
        <dbReference type="Ensembl" id="ENSAPLP00020001270.1"/>
    </source>
</evidence>
<organism evidence="2 3">
    <name type="scientific">Anas platyrhynchos</name>
    <name type="common">Mallard</name>
    <name type="synonym">Anas boschas</name>
    <dbReference type="NCBI Taxonomy" id="8839"/>
    <lineage>
        <taxon>Eukaryota</taxon>
        <taxon>Metazoa</taxon>
        <taxon>Chordata</taxon>
        <taxon>Craniata</taxon>
        <taxon>Vertebrata</taxon>
        <taxon>Euteleostomi</taxon>
        <taxon>Archelosauria</taxon>
        <taxon>Archosauria</taxon>
        <taxon>Dinosauria</taxon>
        <taxon>Saurischia</taxon>
        <taxon>Theropoda</taxon>
        <taxon>Coelurosauria</taxon>
        <taxon>Aves</taxon>
        <taxon>Neognathae</taxon>
        <taxon>Galloanserae</taxon>
        <taxon>Anseriformes</taxon>
        <taxon>Anatidae</taxon>
        <taxon>Anatinae</taxon>
        <taxon>Anas</taxon>
    </lineage>
</organism>
<protein>
    <submittedName>
        <fullName evidence="2">Uncharacterized protein</fullName>
    </submittedName>
</protein>
<dbReference type="Ensembl" id="ENSAPLT00020001358.1">
    <property type="protein sequence ID" value="ENSAPLP00020001270.1"/>
    <property type="gene ID" value="ENSAPLG00020000924.1"/>
</dbReference>
<reference evidence="2" key="1">
    <citation type="submission" date="2019-08" db="EMBL/GenBank/DDBJ databases">
        <title>Three high-quality genomes provides insights into domestication of ducks.</title>
        <authorList>
            <person name="Hou Z.C."/>
            <person name="Zhu F."/>
            <person name="Yin Z.T."/>
            <person name="Zhang F."/>
        </authorList>
    </citation>
    <scope>NUCLEOTIDE SEQUENCE [LARGE SCALE GENOMIC DNA]</scope>
</reference>
<sequence length="215" mass="23203">MSSPALPTSKRPPMNDLSWIWSPRPYIPRRKPKNLLKRDEVWSSLCLTSGNRPSLKGPDTGIPVGATDSSCVLPVEQAMGFLPPTLITYSLLAPASSSHPIYFCLKNKAPHQHPNLPTPPPWDNQGSVRHLELPQPSHPTLTPSPTNPGDVVPVSGTALSSSHFAASSFAYILFPPALTKTGIDPLFRSAHAHNSRSCRPGAARRCFSPNPALAL</sequence>
<evidence type="ECO:0000313" key="3">
    <source>
        <dbReference type="Proteomes" id="UP000694400"/>
    </source>
</evidence>
<accession>A0A8B9R269</accession>
<dbReference type="AlphaFoldDB" id="A0A8B9R269"/>
<evidence type="ECO:0000256" key="1">
    <source>
        <dbReference type="SAM" id="MobiDB-lite"/>
    </source>
</evidence>